<dbReference type="GO" id="GO:0003964">
    <property type="term" value="F:RNA-directed DNA polymerase activity"/>
    <property type="evidence" value="ECO:0007669"/>
    <property type="project" value="UniProtKB-KW"/>
</dbReference>
<dbReference type="Proteomes" id="UP000184518">
    <property type="component" value="Unassembled WGS sequence"/>
</dbReference>
<keyword evidence="3" id="KW-0808">Transferase</keyword>
<dbReference type="AlphaFoldDB" id="A0A1M5A848"/>
<proteinExistence type="inferred from homology"/>
<dbReference type="PANTHER" id="PTHR34047">
    <property type="entry name" value="NUCLEAR INTRON MATURASE 1, MITOCHONDRIAL-RELATED"/>
    <property type="match status" value="1"/>
</dbReference>
<accession>A0A1M5A848</accession>
<dbReference type="PROSITE" id="PS50878">
    <property type="entry name" value="RT_POL"/>
    <property type="match status" value="1"/>
</dbReference>
<dbReference type="InterPro" id="IPR000477">
    <property type="entry name" value="RT_dom"/>
</dbReference>
<dbReference type="SUPFAM" id="SSF56672">
    <property type="entry name" value="DNA/RNA polymerases"/>
    <property type="match status" value="1"/>
</dbReference>
<dbReference type="OrthoDB" id="9780724at2"/>
<keyword evidence="3" id="KW-0695">RNA-directed DNA polymerase</keyword>
<dbReference type="Pfam" id="PF00078">
    <property type="entry name" value="RVT_1"/>
    <property type="match status" value="1"/>
</dbReference>
<dbReference type="PANTHER" id="PTHR34047:SF8">
    <property type="entry name" value="PROTEIN YKFC"/>
    <property type="match status" value="1"/>
</dbReference>
<comment type="similarity">
    <text evidence="1">Belongs to the bacterial reverse transcriptase family.</text>
</comment>
<dbReference type="RefSeq" id="WP_072955544.1">
    <property type="nucleotide sequence ID" value="NZ_FQUT01000003.1"/>
</dbReference>
<protein>
    <submittedName>
        <fullName evidence="3">Reverse transcriptase (RNA-dependent DNA polymerase)</fullName>
    </submittedName>
</protein>
<evidence type="ECO:0000313" key="3">
    <source>
        <dbReference type="EMBL" id="SHF26354.1"/>
    </source>
</evidence>
<reference evidence="4" key="1">
    <citation type="submission" date="2016-11" db="EMBL/GenBank/DDBJ databases">
        <authorList>
            <person name="Varghese N."/>
            <person name="Submissions S."/>
        </authorList>
    </citation>
    <scope>NUCLEOTIDE SEQUENCE [LARGE SCALE GENOMIC DNA]</scope>
    <source>
        <strain evidence="4">DSM 27619</strain>
    </source>
</reference>
<keyword evidence="3" id="KW-0548">Nucleotidyltransferase</keyword>
<dbReference type="EMBL" id="FQUT01000003">
    <property type="protein sequence ID" value="SHF26354.1"/>
    <property type="molecule type" value="Genomic_DNA"/>
</dbReference>
<feature type="domain" description="Reverse transcriptase" evidence="2">
    <location>
        <begin position="101"/>
        <end position="402"/>
    </location>
</feature>
<evidence type="ECO:0000313" key="4">
    <source>
        <dbReference type="Proteomes" id="UP000184518"/>
    </source>
</evidence>
<dbReference type="InterPro" id="IPR043502">
    <property type="entry name" value="DNA/RNA_pol_sf"/>
</dbReference>
<organism evidence="3 4">
    <name type="scientific">Chryseobacterium arachidis</name>
    <dbReference type="NCBI Taxonomy" id="1416778"/>
    <lineage>
        <taxon>Bacteria</taxon>
        <taxon>Pseudomonadati</taxon>
        <taxon>Bacteroidota</taxon>
        <taxon>Flavobacteriia</taxon>
        <taxon>Flavobacteriales</taxon>
        <taxon>Weeksellaceae</taxon>
        <taxon>Chryseobacterium group</taxon>
        <taxon>Chryseobacterium</taxon>
    </lineage>
</organism>
<sequence>MIKNKPDWLKSKGYIHITPSLSVEKDWRVYEQKITNKKYIEKYAFFPLMHDSISERKYKKYDNSKHLNTNKSGRTHCFKIRKGKSKQTIKSRPIHYASHFDSLIYSYYGNILNSKYLDVIKEDPELDKSIIAYRKINLENQNKGKSTIHFAKEAFDEIESRSHQKNVAALTFDIENFFSGLDHKILYSKWCEIIKEQNLPDDHYKIFRACTNFSYILRDNLRKEYYPGSRRSGFDEKKLHLIRKAKGYKCFFKDVKELREEIKNGNLKVYKNPFTKKLDNGKVVKIGIPQGLPLSAVLANIYLLDFDRNIIKEIVRKYRGYYRRYSDDLLIICSSDDVDNIKQFVLTEILKYGLKISSHKTEEFLFENLVYNKNFDKRLTSVKIENNQRRIAKPLIYLGFEYRGFSTSIKSTNLSKYYRRLIYIVKRRAKRASKNITPESKKAIYKHQIKKLYNAPLKNIDSDSKELKQKFRMRYRFVKNELGEYDLEPVKMPIKKQSNYISYLKRCDRIFNRNKSNSFLKQVRKRKNILNHAIKKHLNKNF</sequence>
<dbReference type="InterPro" id="IPR051083">
    <property type="entry name" value="GrpII_Intron_Splice-Mob/Def"/>
</dbReference>
<keyword evidence="4" id="KW-1185">Reference proteome</keyword>
<dbReference type="STRING" id="1416778.SAMN05443633_103402"/>
<evidence type="ECO:0000259" key="2">
    <source>
        <dbReference type="PROSITE" id="PS50878"/>
    </source>
</evidence>
<gene>
    <name evidence="3" type="ORF">SAMN05443633_103402</name>
</gene>
<name>A0A1M5A848_9FLAO</name>
<evidence type="ECO:0000256" key="1">
    <source>
        <dbReference type="ARBA" id="ARBA00034120"/>
    </source>
</evidence>